<dbReference type="Pfam" id="PF10997">
    <property type="entry name" value="Amj"/>
    <property type="match status" value="1"/>
</dbReference>
<proteinExistence type="predicted"/>
<keyword evidence="3" id="KW-1185">Reference proteome</keyword>
<organism evidence="2 3">
    <name type="scientific">Aspergillus leporis</name>
    <dbReference type="NCBI Taxonomy" id="41062"/>
    <lineage>
        <taxon>Eukaryota</taxon>
        <taxon>Fungi</taxon>
        <taxon>Dikarya</taxon>
        <taxon>Ascomycota</taxon>
        <taxon>Pezizomycotina</taxon>
        <taxon>Eurotiomycetes</taxon>
        <taxon>Eurotiomycetidae</taxon>
        <taxon>Eurotiales</taxon>
        <taxon>Aspergillaceae</taxon>
        <taxon>Aspergillus</taxon>
        <taxon>Aspergillus subgen. Circumdati</taxon>
    </lineage>
</organism>
<keyword evidence="1" id="KW-0472">Membrane</keyword>
<dbReference type="AlphaFoldDB" id="A0A5N5WMA0"/>
<evidence type="ECO:0000256" key="1">
    <source>
        <dbReference type="SAM" id="Phobius"/>
    </source>
</evidence>
<dbReference type="OrthoDB" id="4494186at2759"/>
<dbReference type="InterPro" id="IPR021260">
    <property type="entry name" value="Amj"/>
</dbReference>
<keyword evidence="1" id="KW-0812">Transmembrane</keyword>
<feature type="transmembrane region" description="Helical" evidence="1">
    <location>
        <begin position="35"/>
        <end position="57"/>
    </location>
</feature>
<evidence type="ECO:0000313" key="3">
    <source>
        <dbReference type="Proteomes" id="UP000326565"/>
    </source>
</evidence>
<keyword evidence="1" id="KW-1133">Transmembrane helix</keyword>
<accession>A0A5N5WMA0</accession>
<evidence type="ECO:0000313" key="2">
    <source>
        <dbReference type="EMBL" id="KAB8069686.1"/>
    </source>
</evidence>
<sequence length="113" mass="12627">MAQTYYYRPYSVKWLFIIIGVLSVVYLALCLTEGASHPAALATIIAMFAIILAAILVDPETTYVTSRVLDDGQVVRVRRPLVGFKSQETLVGLTGGYEVRVDGWRYEEALIRI</sequence>
<name>A0A5N5WMA0_9EURO</name>
<feature type="transmembrane region" description="Helical" evidence="1">
    <location>
        <begin position="12"/>
        <end position="29"/>
    </location>
</feature>
<dbReference type="EMBL" id="ML732331">
    <property type="protein sequence ID" value="KAB8069686.1"/>
    <property type="molecule type" value="Genomic_DNA"/>
</dbReference>
<gene>
    <name evidence="2" type="ORF">BDV29DRAFT_161204</name>
</gene>
<reference evidence="2 3" key="1">
    <citation type="submission" date="2019-04" db="EMBL/GenBank/DDBJ databases">
        <title>Friends and foes A comparative genomics study of 23 Aspergillus species from section Flavi.</title>
        <authorList>
            <consortium name="DOE Joint Genome Institute"/>
            <person name="Kjaerbolling I."/>
            <person name="Vesth T."/>
            <person name="Frisvad J.C."/>
            <person name="Nybo J.L."/>
            <person name="Theobald S."/>
            <person name="Kildgaard S."/>
            <person name="Isbrandt T."/>
            <person name="Kuo A."/>
            <person name="Sato A."/>
            <person name="Lyhne E.K."/>
            <person name="Kogle M.E."/>
            <person name="Wiebenga A."/>
            <person name="Kun R.S."/>
            <person name="Lubbers R.J."/>
            <person name="Makela M.R."/>
            <person name="Barry K."/>
            <person name="Chovatia M."/>
            <person name="Clum A."/>
            <person name="Daum C."/>
            <person name="Haridas S."/>
            <person name="He G."/>
            <person name="LaButti K."/>
            <person name="Lipzen A."/>
            <person name="Mondo S."/>
            <person name="Riley R."/>
            <person name="Salamov A."/>
            <person name="Simmons B.A."/>
            <person name="Magnuson J.K."/>
            <person name="Henrissat B."/>
            <person name="Mortensen U.H."/>
            <person name="Larsen T.O."/>
            <person name="Devries R.P."/>
            <person name="Grigoriev I.V."/>
            <person name="Machida M."/>
            <person name="Baker S.E."/>
            <person name="Andersen M.R."/>
        </authorList>
    </citation>
    <scope>NUCLEOTIDE SEQUENCE [LARGE SCALE GENOMIC DNA]</scope>
    <source>
        <strain evidence="2 3">CBS 151.66</strain>
    </source>
</reference>
<dbReference type="Proteomes" id="UP000326565">
    <property type="component" value="Unassembled WGS sequence"/>
</dbReference>
<protein>
    <submittedName>
        <fullName evidence="2">Uncharacterized protein</fullName>
    </submittedName>
</protein>